<dbReference type="InterPro" id="IPR051052">
    <property type="entry name" value="Diverse_substrate_MTase"/>
</dbReference>
<dbReference type="RefSeq" id="WP_357784884.1">
    <property type="nucleotide sequence ID" value="NZ_JBFAKC010000007.1"/>
</dbReference>
<dbReference type="GO" id="GO:0008168">
    <property type="term" value="F:methyltransferase activity"/>
    <property type="evidence" value="ECO:0007669"/>
    <property type="project" value="UniProtKB-KW"/>
</dbReference>
<sequence length="265" mass="29353">MATDREVLRATFDTAAAQYGDARPGYPDALFADLIAETGVTPSAALLEIGCGPGTATIALAGAGFAITAVELGAAMAATARRRLAEFPRVSVITSAFEQWDPGREVAFDLIYAATAWKWVDPTVKYERAAALLRPGGHLAVWAADHAFPEGFDPFFTDIQRVYDEIDERIPVWPPPPPDERIDTTADEFVDSGRFEVTASHRYLWSIDYSADSYIALLDTFSGHIAMSPAKRGYLYREIRRRLAERPDDRLTRHWSATLTVGRRR</sequence>
<evidence type="ECO:0000259" key="3">
    <source>
        <dbReference type="Pfam" id="PF13649"/>
    </source>
</evidence>
<dbReference type="InterPro" id="IPR041698">
    <property type="entry name" value="Methyltransf_25"/>
</dbReference>
<dbReference type="PANTHER" id="PTHR44942:SF4">
    <property type="entry name" value="METHYLTRANSFERASE TYPE 11 DOMAIN-CONTAINING PROTEIN"/>
    <property type="match status" value="1"/>
</dbReference>
<gene>
    <name evidence="4" type="ORF">AB0I48_17685</name>
</gene>
<evidence type="ECO:0000313" key="4">
    <source>
        <dbReference type="EMBL" id="MEV0709395.1"/>
    </source>
</evidence>
<proteinExistence type="predicted"/>
<dbReference type="GO" id="GO:0032259">
    <property type="term" value="P:methylation"/>
    <property type="evidence" value="ECO:0007669"/>
    <property type="project" value="UniProtKB-KW"/>
</dbReference>
<organism evidence="4 5">
    <name type="scientific">Nocardia aurea</name>
    <dbReference type="NCBI Taxonomy" id="2144174"/>
    <lineage>
        <taxon>Bacteria</taxon>
        <taxon>Bacillati</taxon>
        <taxon>Actinomycetota</taxon>
        <taxon>Actinomycetes</taxon>
        <taxon>Mycobacteriales</taxon>
        <taxon>Nocardiaceae</taxon>
        <taxon>Nocardia</taxon>
    </lineage>
</organism>
<dbReference type="Proteomes" id="UP001551695">
    <property type="component" value="Unassembled WGS sequence"/>
</dbReference>
<feature type="domain" description="Methyltransferase" evidence="3">
    <location>
        <begin position="47"/>
        <end position="137"/>
    </location>
</feature>
<comment type="caution">
    <text evidence="4">The sequence shown here is derived from an EMBL/GenBank/DDBJ whole genome shotgun (WGS) entry which is preliminary data.</text>
</comment>
<name>A0ABV3FVE3_9NOCA</name>
<dbReference type="Pfam" id="PF13649">
    <property type="entry name" value="Methyltransf_25"/>
    <property type="match status" value="1"/>
</dbReference>
<dbReference type="EMBL" id="JBFAKC010000007">
    <property type="protein sequence ID" value="MEV0709395.1"/>
    <property type="molecule type" value="Genomic_DNA"/>
</dbReference>
<dbReference type="InterPro" id="IPR029063">
    <property type="entry name" value="SAM-dependent_MTases_sf"/>
</dbReference>
<evidence type="ECO:0000313" key="5">
    <source>
        <dbReference type="Proteomes" id="UP001551695"/>
    </source>
</evidence>
<dbReference type="SUPFAM" id="SSF53335">
    <property type="entry name" value="S-adenosyl-L-methionine-dependent methyltransferases"/>
    <property type="match status" value="1"/>
</dbReference>
<dbReference type="Gene3D" id="3.40.50.150">
    <property type="entry name" value="Vaccinia Virus protein VP39"/>
    <property type="match status" value="1"/>
</dbReference>
<dbReference type="PANTHER" id="PTHR44942">
    <property type="entry name" value="METHYLTRANSF_11 DOMAIN-CONTAINING PROTEIN"/>
    <property type="match status" value="1"/>
</dbReference>
<evidence type="ECO:0000256" key="1">
    <source>
        <dbReference type="ARBA" id="ARBA00022603"/>
    </source>
</evidence>
<keyword evidence="5" id="KW-1185">Reference proteome</keyword>
<protein>
    <submittedName>
        <fullName evidence="4">Class I SAM-dependent methyltransferase</fullName>
        <ecNumber evidence="4">2.1.1.-</ecNumber>
    </submittedName>
</protein>
<keyword evidence="1 4" id="KW-0489">Methyltransferase</keyword>
<dbReference type="CDD" id="cd02440">
    <property type="entry name" value="AdoMet_MTases"/>
    <property type="match status" value="1"/>
</dbReference>
<reference evidence="4 5" key="1">
    <citation type="submission" date="2024-06" db="EMBL/GenBank/DDBJ databases">
        <title>The Natural Products Discovery Center: Release of the First 8490 Sequenced Strains for Exploring Actinobacteria Biosynthetic Diversity.</title>
        <authorList>
            <person name="Kalkreuter E."/>
            <person name="Kautsar S.A."/>
            <person name="Yang D."/>
            <person name="Bader C.D."/>
            <person name="Teijaro C.N."/>
            <person name="Fluegel L."/>
            <person name="Davis C.M."/>
            <person name="Simpson J.R."/>
            <person name="Lauterbach L."/>
            <person name="Steele A.D."/>
            <person name="Gui C."/>
            <person name="Meng S."/>
            <person name="Li G."/>
            <person name="Viehrig K."/>
            <person name="Ye F."/>
            <person name="Su P."/>
            <person name="Kiefer A.F."/>
            <person name="Nichols A."/>
            <person name="Cepeda A.J."/>
            <person name="Yan W."/>
            <person name="Fan B."/>
            <person name="Jiang Y."/>
            <person name="Adhikari A."/>
            <person name="Zheng C.-J."/>
            <person name="Schuster L."/>
            <person name="Cowan T.M."/>
            <person name="Smanski M.J."/>
            <person name="Chevrette M.G."/>
            <person name="De Carvalho L.P.S."/>
            <person name="Shen B."/>
        </authorList>
    </citation>
    <scope>NUCLEOTIDE SEQUENCE [LARGE SCALE GENOMIC DNA]</scope>
    <source>
        <strain evidence="4 5">NPDC050403</strain>
    </source>
</reference>
<accession>A0ABV3FVE3</accession>
<evidence type="ECO:0000256" key="2">
    <source>
        <dbReference type="ARBA" id="ARBA00022679"/>
    </source>
</evidence>
<keyword evidence="2 4" id="KW-0808">Transferase</keyword>
<dbReference type="EC" id="2.1.1.-" evidence="4"/>